<reference evidence="3" key="2">
    <citation type="submission" date="2013-12" db="EMBL/GenBank/DDBJ databases">
        <authorList>
            <person name="Yu Y."/>
            <person name="Lee S."/>
            <person name="de Baynast K."/>
            <person name="Wissotski M."/>
            <person name="Liu L."/>
            <person name="Talag J."/>
            <person name="Goicoechea J."/>
            <person name="Angelova A."/>
            <person name="Jetty R."/>
            <person name="Kudrna D."/>
            <person name="Golser W."/>
            <person name="Rivera L."/>
            <person name="Zhang J."/>
            <person name="Wing R."/>
        </authorList>
    </citation>
    <scope>NUCLEOTIDE SEQUENCE</scope>
</reference>
<dbReference type="AlphaFoldDB" id="A0A0D9V963"/>
<keyword evidence="1" id="KW-1133">Transmembrane helix</keyword>
<dbReference type="HOGENOM" id="CLU_2944993_0_0_1"/>
<dbReference type="EnsemblPlants" id="LPERR01G35440.1">
    <property type="protein sequence ID" value="LPERR01G35440.1"/>
    <property type="gene ID" value="LPERR01G35440"/>
</dbReference>
<name>A0A0D9V963_9ORYZ</name>
<keyword evidence="1" id="KW-0812">Transmembrane</keyword>
<organism evidence="2 3">
    <name type="scientific">Leersia perrieri</name>
    <dbReference type="NCBI Taxonomy" id="77586"/>
    <lineage>
        <taxon>Eukaryota</taxon>
        <taxon>Viridiplantae</taxon>
        <taxon>Streptophyta</taxon>
        <taxon>Embryophyta</taxon>
        <taxon>Tracheophyta</taxon>
        <taxon>Spermatophyta</taxon>
        <taxon>Magnoliopsida</taxon>
        <taxon>Liliopsida</taxon>
        <taxon>Poales</taxon>
        <taxon>Poaceae</taxon>
        <taxon>BOP clade</taxon>
        <taxon>Oryzoideae</taxon>
        <taxon>Oryzeae</taxon>
        <taxon>Oryzinae</taxon>
        <taxon>Leersia</taxon>
    </lineage>
</organism>
<dbReference type="Proteomes" id="UP000032180">
    <property type="component" value="Chromosome 1"/>
</dbReference>
<keyword evidence="3" id="KW-1185">Reference proteome</keyword>
<reference evidence="2 3" key="1">
    <citation type="submission" date="2012-08" db="EMBL/GenBank/DDBJ databases">
        <title>Oryza genome evolution.</title>
        <authorList>
            <person name="Wing R.A."/>
        </authorList>
    </citation>
    <scope>NUCLEOTIDE SEQUENCE</scope>
</reference>
<proteinExistence type="predicted"/>
<keyword evidence="1" id="KW-0472">Membrane</keyword>
<feature type="transmembrane region" description="Helical" evidence="1">
    <location>
        <begin position="22"/>
        <end position="43"/>
    </location>
</feature>
<reference evidence="2" key="3">
    <citation type="submission" date="2015-04" db="UniProtKB">
        <authorList>
            <consortium name="EnsemblPlants"/>
        </authorList>
    </citation>
    <scope>IDENTIFICATION</scope>
</reference>
<accession>A0A0D9V963</accession>
<sequence>MTGVDSCYFVIYAVVLCEMGSLLMVVSGINALGAIALFVILLIQKDKHTKFNNARRVHRA</sequence>
<dbReference type="Gramene" id="LPERR01G35440.1">
    <property type="protein sequence ID" value="LPERR01G35440.1"/>
    <property type="gene ID" value="LPERR01G35440"/>
</dbReference>
<evidence type="ECO:0000313" key="2">
    <source>
        <dbReference type="EnsemblPlants" id="LPERR01G35440.1"/>
    </source>
</evidence>
<evidence type="ECO:0000256" key="1">
    <source>
        <dbReference type="SAM" id="Phobius"/>
    </source>
</evidence>
<protein>
    <submittedName>
        <fullName evidence="2">Uncharacterized protein</fullName>
    </submittedName>
</protein>
<evidence type="ECO:0000313" key="3">
    <source>
        <dbReference type="Proteomes" id="UP000032180"/>
    </source>
</evidence>